<protein>
    <submittedName>
        <fullName evidence="2">Putative membrane protein</fullName>
    </submittedName>
</protein>
<evidence type="ECO:0000313" key="2">
    <source>
        <dbReference type="EMBL" id="CCQ44965.1"/>
    </source>
</evidence>
<gene>
    <name evidence="2" type="ORF">ARTSIC4J27_896</name>
</gene>
<feature type="transmembrane region" description="Helical" evidence="1">
    <location>
        <begin position="26"/>
        <end position="48"/>
    </location>
</feature>
<accession>A0A024GYF8</accession>
<feature type="transmembrane region" description="Helical" evidence="1">
    <location>
        <begin position="108"/>
        <end position="129"/>
    </location>
</feature>
<comment type="caution">
    <text evidence="2">The sequence shown here is derived from an EMBL/GenBank/DDBJ whole genome shotgun (WGS) entry which is preliminary data.</text>
</comment>
<reference evidence="3" key="1">
    <citation type="journal article" date="2014" name="Genome Announc.">
        <title>Genome Sequence of Arthrobacter siccitolerans 4J27, a Xeroprotectant-Producing Desiccation-Tolerant Microorganism.</title>
        <authorList>
            <person name="Manzanera M."/>
            <person name="Santa-Cruz-Calvo L."/>
            <person name="Vilchez J.I."/>
            <person name="Garcia-Fontana C."/>
            <person name="Silva-Castro G.A."/>
            <person name="Calvo C."/>
            <person name="Gonzalez-Lopez J."/>
        </authorList>
    </citation>
    <scope>NUCLEOTIDE SEQUENCE [LARGE SCALE GENOMIC DNA]</scope>
    <source>
        <strain evidence="3">4J27</strain>
    </source>
</reference>
<dbReference type="STRING" id="861266.ARTSIC4J27_896"/>
<feature type="transmembrane region" description="Helical" evidence="1">
    <location>
        <begin position="69"/>
        <end position="102"/>
    </location>
</feature>
<sequence>MLLAAAACSLLGLILAHLYLAEIALWLLAHFVCLLAGFVIHETAHAYAGRMCRGIAAFRVESTMFRFSLQPVGFLFGWQVALIAITGPLAAALAGCLLFAAAPGLSLHYWFWLHLAFLTPLFGDGRSLLIGLRGLRARRQLFSVNG</sequence>
<proteinExistence type="predicted"/>
<keyword evidence="3" id="KW-1185">Reference proteome</keyword>
<name>A0A024GYF8_9MICC</name>
<evidence type="ECO:0000313" key="3">
    <source>
        <dbReference type="Proteomes" id="UP000035722"/>
    </source>
</evidence>
<keyword evidence="1" id="KW-1133">Transmembrane helix</keyword>
<keyword evidence="1" id="KW-0812">Transmembrane</keyword>
<dbReference type="EMBL" id="CAQI01000030">
    <property type="protein sequence ID" value="CCQ44965.1"/>
    <property type="molecule type" value="Genomic_DNA"/>
</dbReference>
<evidence type="ECO:0000256" key="1">
    <source>
        <dbReference type="SAM" id="Phobius"/>
    </source>
</evidence>
<dbReference type="AlphaFoldDB" id="A0A024GYF8"/>
<organism evidence="2 3">
    <name type="scientific">Pseudarthrobacter siccitolerans</name>
    <dbReference type="NCBI Taxonomy" id="861266"/>
    <lineage>
        <taxon>Bacteria</taxon>
        <taxon>Bacillati</taxon>
        <taxon>Actinomycetota</taxon>
        <taxon>Actinomycetes</taxon>
        <taxon>Micrococcales</taxon>
        <taxon>Micrococcaceae</taxon>
        <taxon>Pseudarthrobacter</taxon>
    </lineage>
</organism>
<keyword evidence="1" id="KW-0472">Membrane</keyword>
<dbReference type="Proteomes" id="UP000035722">
    <property type="component" value="Unassembled WGS sequence"/>
</dbReference>